<reference evidence="2" key="1">
    <citation type="journal article" date="2019" name="Int. J. Syst. Evol. Microbiol.">
        <title>The Global Catalogue of Microorganisms (GCM) 10K type strain sequencing project: providing services to taxonomists for standard genome sequencing and annotation.</title>
        <authorList>
            <consortium name="The Broad Institute Genomics Platform"/>
            <consortium name="The Broad Institute Genome Sequencing Center for Infectious Disease"/>
            <person name="Wu L."/>
            <person name="Ma J."/>
        </authorList>
    </citation>
    <scope>NUCLEOTIDE SEQUENCE [LARGE SCALE GENOMIC DNA]</scope>
    <source>
        <strain evidence="2">CCUG 56331</strain>
    </source>
</reference>
<proteinExistence type="predicted"/>
<keyword evidence="2" id="KW-1185">Reference proteome</keyword>
<dbReference type="Proteomes" id="UP001595978">
    <property type="component" value="Unassembled WGS sequence"/>
</dbReference>
<accession>A0ABW0RF21</accession>
<dbReference type="EMBL" id="JBHSNQ010000082">
    <property type="protein sequence ID" value="MFC5542180.1"/>
    <property type="molecule type" value="Genomic_DNA"/>
</dbReference>
<evidence type="ECO:0000313" key="2">
    <source>
        <dbReference type="Proteomes" id="UP001595978"/>
    </source>
</evidence>
<organism evidence="1 2">
    <name type="scientific">Ureibacillus suwonensis</name>
    <dbReference type="NCBI Taxonomy" id="313007"/>
    <lineage>
        <taxon>Bacteria</taxon>
        <taxon>Bacillati</taxon>
        <taxon>Bacillota</taxon>
        <taxon>Bacilli</taxon>
        <taxon>Bacillales</taxon>
        <taxon>Caryophanaceae</taxon>
        <taxon>Ureibacillus</taxon>
    </lineage>
</organism>
<name>A0ABW0RF21_9BACL</name>
<protein>
    <recommendedName>
        <fullName evidence="3">DUF4375 domain-containing protein</fullName>
    </recommendedName>
</protein>
<gene>
    <name evidence="1" type="ORF">ACFPOH_10420</name>
</gene>
<evidence type="ECO:0008006" key="3">
    <source>
        <dbReference type="Google" id="ProtNLM"/>
    </source>
</evidence>
<comment type="caution">
    <text evidence="1">The sequence shown here is derived from an EMBL/GenBank/DDBJ whole genome shotgun (WGS) entry which is preliminary data.</text>
</comment>
<evidence type="ECO:0000313" key="1">
    <source>
        <dbReference type="EMBL" id="MFC5542180.1"/>
    </source>
</evidence>
<dbReference type="RefSeq" id="WP_342469109.1">
    <property type="nucleotide sequence ID" value="NZ_JBHSNQ010000082.1"/>
</dbReference>
<sequence length="170" mass="20222">MPRIQVTNGILNLFQLQEELDGILFNYIDTSQKWDKAYEELKELLDELTAYFKNYLQEHDGRLPDNEMYWSLFIDNVSRILYFKTVAYMNLQKDMTEEQKELIKSALHDAAGCLPHVQGRNFEFLQEISQTYDLLFNENAHFEKYYFDKNNGLADCLENFKAYCVQKVLN</sequence>